<reference evidence="1" key="1">
    <citation type="submission" date="2017-07" db="EMBL/GenBank/DDBJ databases">
        <authorList>
            <person name="Mikheyev A."/>
            <person name="Grau M."/>
        </authorList>
    </citation>
    <scope>NUCLEOTIDE SEQUENCE</scope>
    <source>
        <tissue evidence="1">Venom_gland</tissue>
    </source>
</reference>
<sequence length="101" mass="11386">MVGEGVQWFKKVFLGRTEKSACLFLYTFWQDAQSETFLPSLPVTSPPVYKGDTGIESLLNRSDLAPYCVYWLAAALLDFKQSLSYFCTCLGSNPSNLNERN</sequence>
<proteinExistence type="predicted"/>
<dbReference type="AlphaFoldDB" id="A0A2D4ICM0"/>
<reference evidence="1" key="2">
    <citation type="submission" date="2017-11" db="EMBL/GenBank/DDBJ databases">
        <title>Coralsnake Venomics: Analyses of Venom Gland Transcriptomes and Proteomes of Six Brazilian Taxa.</title>
        <authorList>
            <person name="Aird S.D."/>
            <person name="Jorge da Silva N."/>
            <person name="Qiu L."/>
            <person name="Villar-Briones A."/>
            <person name="Aparecida-Saddi V."/>
            <person name="Campos-Telles M.P."/>
            <person name="Grau M."/>
            <person name="Mikheyev A.S."/>
        </authorList>
    </citation>
    <scope>NUCLEOTIDE SEQUENCE</scope>
    <source>
        <tissue evidence="1">Venom_gland</tissue>
    </source>
</reference>
<accession>A0A2D4ICM0</accession>
<organism evidence="1">
    <name type="scientific">Micrurus lemniscatus lemniscatus</name>
    <dbReference type="NCBI Taxonomy" id="129467"/>
    <lineage>
        <taxon>Eukaryota</taxon>
        <taxon>Metazoa</taxon>
        <taxon>Chordata</taxon>
        <taxon>Craniata</taxon>
        <taxon>Vertebrata</taxon>
        <taxon>Euteleostomi</taxon>
        <taxon>Lepidosauria</taxon>
        <taxon>Squamata</taxon>
        <taxon>Bifurcata</taxon>
        <taxon>Unidentata</taxon>
        <taxon>Episquamata</taxon>
        <taxon>Toxicofera</taxon>
        <taxon>Serpentes</taxon>
        <taxon>Colubroidea</taxon>
        <taxon>Elapidae</taxon>
        <taxon>Elapinae</taxon>
        <taxon>Micrurus</taxon>
    </lineage>
</organism>
<protein>
    <submittedName>
        <fullName evidence="1">Uncharacterized protein</fullName>
    </submittedName>
</protein>
<name>A0A2D4ICM0_MICLE</name>
<dbReference type="EMBL" id="IACK01100489">
    <property type="protein sequence ID" value="LAA81969.1"/>
    <property type="molecule type" value="Transcribed_RNA"/>
</dbReference>
<dbReference type="EMBL" id="IACK01100488">
    <property type="protein sequence ID" value="LAA81968.1"/>
    <property type="molecule type" value="Transcribed_RNA"/>
</dbReference>
<evidence type="ECO:0000313" key="1">
    <source>
        <dbReference type="EMBL" id="LAA81968.1"/>
    </source>
</evidence>